<keyword evidence="2" id="KW-0472">Membrane</keyword>
<keyword evidence="5" id="KW-1185">Reference proteome</keyword>
<sequence>MAGAVIVLPGALKAWHEWGIRALVLLSFTLQVLLLVLAEFRRRVNSGALKFFSWSAYILADSTAIYVLGHMAVVSRSAEHELAAFWAPFLLLHLGGQDNITAYAIEDNQLWLRHLQTLLVQVAAAGYIVSVSSVVGRHSSLFWAAILMFLVGVVKYGERVWALRCASSSPVGKNYRRMEKSHHRQGGGGGPKNVDAASRWDTEDCLLMAHQMLGVPKELLLQGQLYEVDHPEAIDLMEKDLLYEVAEMQLSLMHDVLYTKAEVMHSWYGLCIHMLSPVFTAAALLLFLVLVGALALEAVSALRGIFSSWACVLLLKHSSSIGGSLGRAVLSLRRRVRAADWGSYWSGSMGQHNLLQLASRCRASKKSKVARWMGLEDAWNTRAYSTSTPVSAFIRRLVVDRIVRKGRDLEARNNRDGMVSSHFDSRGQEELTNWGLYDGLSWSVEEKILVWHIATNIYTSSWHKKQQDHLSIADEEEAMAMQERERADHLAEAADVLSSYMLYLLASCPYMLPGPTAGRDTYVSVCYGLITCGPTDQQFSSAEDLASFLQRYGEEEKSRRYTMLSFDHSTQRHLESILDKGCELGAKLVSKEVQDEAATLDLITQVWVETLCYASQQCGPRSHAKQLSNGGELITVAAILVEYFKQSKISFHQEGTDNEARETRNGVPSLDREEKLDSEEEEEDPLTLVGPESEQQDGSPV</sequence>
<evidence type="ECO:0000313" key="5">
    <source>
        <dbReference type="Proteomes" id="UP001341281"/>
    </source>
</evidence>
<feature type="transmembrane region" description="Helical" evidence="2">
    <location>
        <begin position="85"/>
        <end position="105"/>
    </location>
</feature>
<name>A0AAQ3PMI2_PASNO</name>
<dbReference type="Pfam" id="PF04578">
    <property type="entry name" value="DUF594"/>
    <property type="match status" value="1"/>
</dbReference>
<feature type="transmembrane region" description="Helical" evidence="2">
    <location>
        <begin position="52"/>
        <end position="73"/>
    </location>
</feature>
<keyword evidence="2" id="KW-1133">Transmembrane helix</keyword>
<feature type="compositionally biased region" description="Acidic residues" evidence="1">
    <location>
        <begin position="676"/>
        <end position="685"/>
    </location>
</feature>
<protein>
    <recommendedName>
        <fullName evidence="3">DUF4220 domain-containing protein</fullName>
    </recommendedName>
</protein>
<evidence type="ECO:0000259" key="3">
    <source>
        <dbReference type="Pfam" id="PF13968"/>
    </source>
</evidence>
<keyword evidence="2" id="KW-0812">Transmembrane</keyword>
<evidence type="ECO:0000256" key="1">
    <source>
        <dbReference type="SAM" id="MobiDB-lite"/>
    </source>
</evidence>
<gene>
    <name evidence="4" type="ORF">U9M48_000495</name>
</gene>
<feature type="region of interest" description="Disordered" evidence="1">
    <location>
        <begin position="654"/>
        <end position="701"/>
    </location>
</feature>
<feature type="transmembrane region" description="Helical" evidence="2">
    <location>
        <begin position="117"/>
        <end position="135"/>
    </location>
</feature>
<accession>A0AAQ3PMI2</accession>
<feature type="transmembrane region" description="Helical" evidence="2">
    <location>
        <begin position="18"/>
        <end position="40"/>
    </location>
</feature>
<evidence type="ECO:0000256" key="2">
    <source>
        <dbReference type="SAM" id="Phobius"/>
    </source>
</evidence>
<reference evidence="4 5" key="1">
    <citation type="submission" date="2024-02" db="EMBL/GenBank/DDBJ databases">
        <title>High-quality chromosome-scale genome assembly of Pensacola bahiagrass (Paspalum notatum Flugge var. saurae).</title>
        <authorList>
            <person name="Vega J.M."/>
            <person name="Podio M."/>
            <person name="Orjuela J."/>
            <person name="Siena L.A."/>
            <person name="Pessino S.C."/>
            <person name="Combes M.C."/>
            <person name="Mariac C."/>
            <person name="Albertini E."/>
            <person name="Pupilli F."/>
            <person name="Ortiz J.P.A."/>
            <person name="Leblanc O."/>
        </authorList>
    </citation>
    <scope>NUCLEOTIDE SEQUENCE [LARGE SCALE GENOMIC DNA]</scope>
    <source>
        <strain evidence="4">R1</strain>
        <tissue evidence="4">Leaf</tissue>
    </source>
</reference>
<dbReference type="AlphaFoldDB" id="A0AAQ3PMI2"/>
<evidence type="ECO:0000313" key="4">
    <source>
        <dbReference type="EMBL" id="WVZ49114.1"/>
    </source>
</evidence>
<dbReference type="InterPro" id="IPR007658">
    <property type="entry name" value="DUF594"/>
</dbReference>
<feature type="transmembrane region" description="Helical" evidence="2">
    <location>
        <begin position="141"/>
        <end position="157"/>
    </location>
</feature>
<dbReference type="EMBL" id="CP144745">
    <property type="protein sequence ID" value="WVZ49114.1"/>
    <property type="molecule type" value="Genomic_DNA"/>
</dbReference>
<dbReference type="InterPro" id="IPR025315">
    <property type="entry name" value="DUF4220"/>
</dbReference>
<organism evidence="4 5">
    <name type="scientific">Paspalum notatum var. saurae</name>
    <dbReference type="NCBI Taxonomy" id="547442"/>
    <lineage>
        <taxon>Eukaryota</taxon>
        <taxon>Viridiplantae</taxon>
        <taxon>Streptophyta</taxon>
        <taxon>Embryophyta</taxon>
        <taxon>Tracheophyta</taxon>
        <taxon>Spermatophyta</taxon>
        <taxon>Magnoliopsida</taxon>
        <taxon>Liliopsida</taxon>
        <taxon>Poales</taxon>
        <taxon>Poaceae</taxon>
        <taxon>PACMAD clade</taxon>
        <taxon>Panicoideae</taxon>
        <taxon>Andropogonodae</taxon>
        <taxon>Paspaleae</taxon>
        <taxon>Paspalinae</taxon>
        <taxon>Paspalum</taxon>
    </lineage>
</organism>
<feature type="transmembrane region" description="Helical" evidence="2">
    <location>
        <begin position="267"/>
        <end position="294"/>
    </location>
</feature>
<proteinExistence type="predicted"/>
<dbReference type="Pfam" id="PF13968">
    <property type="entry name" value="DUF4220"/>
    <property type="match status" value="1"/>
</dbReference>
<feature type="domain" description="DUF4220" evidence="3">
    <location>
        <begin position="54"/>
        <end position="356"/>
    </location>
</feature>
<dbReference type="PANTHER" id="PTHR31325">
    <property type="entry name" value="OS01G0798800 PROTEIN-RELATED"/>
    <property type="match status" value="1"/>
</dbReference>
<feature type="compositionally biased region" description="Basic and acidic residues" evidence="1">
    <location>
        <begin position="654"/>
        <end position="675"/>
    </location>
</feature>
<dbReference type="Proteomes" id="UP001341281">
    <property type="component" value="Chromosome 01"/>
</dbReference>